<accession>A0A8C9P1S1</accession>
<dbReference type="InterPro" id="IPR036051">
    <property type="entry name" value="KRAB_dom_sf"/>
</dbReference>
<dbReference type="Proteomes" id="UP000694422">
    <property type="component" value="Unplaced"/>
</dbReference>
<protein>
    <recommendedName>
        <fullName evidence="1">KRAB domain-containing protein</fullName>
    </recommendedName>
</protein>
<dbReference type="PROSITE" id="PS50805">
    <property type="entry name" value="KRAB"/>
    <property type="match status" value="1"/>
</dbReference>
<evidence type="ECO:0000313" key="2">
    <source>
        <dbReference type="Ensembl" id="ENSSDAP00000001089.1"/>
    </source>
</evidence>
<dbReference type="Pfam" id="PF01352">
    <property type="entry name" value="KRAB"/>
    <property type="match status" value="1"/>
</dbReference>
<dbReference type="Gene3D" id="6.10.140.140">
    <property type="match status" value="1"/>
</dbReference>
<evidence type="ECO:0000313" key="3">
    <source>
        <dbReference type="Proteomes" id="UP000694422"/>
    </source>
</evidence>
<dbReference type="Ensembl" id="ENSSDAT00000001267.1">
    <property type="protein sequence ID" value="ENSSDAP00000001089.1"/>
    <property type="gene ID" value="ENSSDAG00000001092.1"/>
</dbReference>
<sequence>TVVIEVARPEQNLEWHAQNHVTLDDVFLYFSQEEWELLYEPQKLLYCQVTLENLVLVFSLGLHISKSFVFTQLKPGREPRWPVLLDLALIFCDFSFLWWVCAQEQITR</sequence>
<feature type="domain" description="KRAB" evidence="1">
    <location>
        <begin position="21"/>
        <end position="93"/>
    </location>
</feature>
<dbReference type="GO" id="GO:0006355">
    <property type="term" value="P:regulation of DNA-templated transcription"/>
    <property type="evidence" value="ECO:0007669"/>
    <property type="project" value="InterPro"/>
</dbReference>
<dbReference type="InterPro" id="IPR050169">
    <property type="entry name" value="Krueppel_C2H2_ZnF"/>
</dbReference>
<dbReference type="AlphaFoldDB" id="A0A8C9P1S1"/>
<evidence type="ECO:0000259" key="1">
    <source>
        <dbReference type="PROSITE" id="PS50805"/>
    </source>
</evidence>
<dbReference type="PANTHER" id="PTHR23232">
    <property type="entry name" value="KRAB DOMAIN C2H2 ZINC FINGER"/>
    <property type="match status" value="1"/>
</dbReference>
<dbReference type="InterPro" id="IPR001909">
    <property type="entry name" value="KRAB"/>
</dbReference>
<dbReference type="CDD" id="cd07765">
    <property type="entry name" value="KRAB_A-box"/>
    <property type="match status" value="1"/>
</dbReference>
<organism evidence="2 3">
    <name type="scientific">Spermophilus dauricus</name>
    <name type="common">Daurian ground squirrel</name>
    <dbReference type="NCBI Taxonomy" id="99837"/>
    <lineage>
        <taxon>Eukaryota</taxon>
        <taxon>Metazoa</taxon>
        <taxon>Chordata</taxon>
        <taxon>Craniata</taxon>
        <taxon>Vertebrata</taxon>
        <taxon>Euteleostomi</taxon>
        <taxon>Mammalia</taxon>
        <taxon>Eutheria</taxon>
        <taxon>Euarchontoglires</taxon>
        <taxon>Glires</taxon>
        <taxon>Rodentia</taxon>
        <taxon>Sciuromorpha</taxon>
        <taxon>Sciuridae</taxon>
        <taxon>Xerinae</taxon>
        <taxon>Marmotini</taxon>
        <taxon>Spermophilus</taxon>
    </lineage>
</organism>
<proteinExistence type="predicted"/>
<dbReference type="PANTHER" id="PTHR23232:SF133">
    <property type="entry name" value="RIKEN CDNA 1700020N01 GENE"/>
    <property type="match status" value="1"/>
</dbReference>
<keyword evidence="3" id="KW-1185">Reference proteome</keyword>
<reference evidence="2" key="2">
    <citation type="submission" date="2025-09" db="UniProtKB">
        <authorList>
            <consortium name="Ensembl"/>
        </authorList>
    </citation>
    <scope>IDENTIFICATION</scope>
</reference>
<name>A0A8C9P1S1_SPEDA</name>
<reference evidence="2" key="1">
    <citation type="submission" date="2025-08" db="UniProtKB">
        <authorList>
            <consortium name="Ensembl"/>
        </authorList>
    </citation>
    <scope>IDENTIFICATION</scope>
</reference>
<dbReference type="SMART" id="SM00349">
    <property type="entry name" value="KRAB"/>
    <property type="match status" value="1"/>
</dbReference>
<dbReference type="SUPFAM" id="SSF109640">
    <property type="entry name" value="KRAB domain (Kruppel-associated box)"/>
    <property type="match status" value="1"/>
</dbReference>